<dbReference type="CDD" id="cd07500">
    <property type="entry name" value="HAD_PSP"/>
    <property type="match status" value="1"/>
</dbReference>
<evidence type="ECO:0000256" key="3">
    <source>
        <dbReference type="ARBA" id="ARBA00009184"/>
    </source>
</evidence>
<evidence type="ECO:0000313" key="16">
    <source>
        <dbReference type="Proteomes" id="UP001141619"/>
    </source>
</evidence>
<evidence type="ECO:0000256" key="7">
    <source>
        <dbReference type="ARBA" id="ARBA00022723"/>
    </source>
</evidence>
<dbReference type="SFLD" id="SFLDF00029">
    <property type="entry name" value="phosphoserine_phosphatase"/>
    <property type="match status" value="1"/>
</dbReference>
<evidence type="ECO:0000256" key="11">
    <source>
        <dbReference type="ARBA" id="ARBA00031693"/>
    </source>
</evidence>
<gene>
    <name evidence="15" type="primary">serB</name>
    <name evidence="15" type="ORF">NYP16_05910</name>
</gene>
<dbReference type="GO" id="GO:0036424">
    <property type="term" value="F:L-phosphoserine phosphatase activity"/>
    <property type="evidence" value="ECO:0007669"/>
    <property type="project" value="InterPro"/>
</dbReference>
<comment type="catalytic activity">
    <reaction evidence="12">
        <text>O-phospho-L-serine + H2O = L-serine + phosphate</text>
        <dbReference type="Rhea" id="RHEA:21208"/>
        <dbReference type="ChEBI" id="CHEBI:15377"/>
        <dbReference type="ChEBI" id="CHEBI:33384"/>
        <dbReference type="ChEBI" id="CHEBI:43474"/>
        <dbReference type="ChEBI" id="CHEBI:57524"/>
        <dbReference type="EC" id="3.1.3.3"/>
    </reaction>
</comment>
<accession>A0A9X3Z6U8</accession>
<comment type="similarity">
    <text evidence="3">Belongs to the HAD-like hydrolase superfamily. SerB family.</text>
</comment>
<comment type="cofactor">
    <cofactor evidence="1">
        <name>Mg(2+)</name>
        <dbReference type="ChEBI" id="CHEBI:18420"/>
    </cofactor>
</comment>
<dbReference type="GO" id="GO:0000287">
    <property type="term" value="F:magnesium ion binding"/>
    <property type="evidence" value="ECO:0007669"/>
    <property type="project" value="TreeGrafter"/>
</dbReference>
<dbReference type="InterPro" id="IPR036412">
    <property type="entry name" value="HAD-like_sf"/>
</dbReference>
<dbReference type="NCBIfam" id="TIGR01488">
    <property type="entry name" value="HAD-SF-IB"/>
    <property type="match status" value="1"/>
</dbReference>
<dbReference type="SFLD" id="SFLDG01137">
    <property type="entry name" value="C1.6.1:_Phosphoserine_Phosphat"/>
    <property type="match status" value="1"/>
</dbReference>
<protein>
    <recommendedName>
        <fullName evidence="5">Phosphoserine phosphatase</fullName>
        <ecNumber evidence="4">3.1.3.3</ecNumber>
    </recommendedName>
    <alternativeName>
        <fullName evidence="11">O-phosphoserine phosphohydrolase</fullName>
    </alternativeName>
</protein>
<evidence type="ECO:0000256" key="6">
    <source>
        <dbReference type="ARBA" id="ARBA00022605"/>
    </source>
</evidence>
<dbReference type="Gene3D" id="3.40.50.1000">
    <property type="entry name" value="HAD superfamily/HAD-like"/>
    <property type="match status" value="1"/>
</dbReference>
<evidence type="ECO:0000256" key="9">
    <source>
        <dbReference type="ARBA" id="ARBA00022842"/>
    </source>
</evidence>
<feature type="active site" description="Nucleophile" evidence="14">
    <location>
        <position position="83"/>
    </location>
</feature>
<dbReference type="EC" id="3.1.3.3" evidence="4"/>
<sequence>MQNVLTLIANPQQANLTAAAVDEAVAGLKSQGAIVGPVDWLNPGIAADVPFDGAVDKAGFAGLPFDWALQPVAGRRKKLLLADMDSTIITVECIDEIADFAGFKEEVAGITEAAMRGELDFVAALEKRVGMLKGLKEETLQTVFDERVKLMPGARTLIQTMNAAGAMTALVSGGFTFFTSRVAALTGFHVNRANVLGLAEGALTGAVIPPIVDSATKLASLQEFAGQTGITLAETLAVGDGANDIPMIVAAGLGVAYHAKPKAQDAADVAINHGDLTALLYLQGFRATDFRD</sequence>
<keyword evidence="10" id="KW-0718">Serine biosynthesis</keyword>
<evidence type="ECO:0000256" key="5">
    <source>
        <dbReference type="ARBA" id="ARBA00015196"/>
    </source>
</evidence>
<dbReference type="PANTHER" id="PTHR43344">
    <property type="entry name" value="PHOSPHOSERINE PHOSPHATASE"/>
    <property type="match status" value="1"/>
</dbReference>
<proteinExistence type="inferred from homology"/>
<reference evidence="15" key="2">
    <citation type="journal article" date="2023" name="Syst. Appl. Microbiol.">
        <title>Govania unica gen. nov., sp. nov., a rare biosphere bacterium that represents a novel family in the class Alphaproteobacteria.</title>
        <authorList>
            <person name="Vandamme P."/>
            <person name="Peeters C."/>
            <person name="Hettiarachchi A."/>
            <person name="Cnockaert M."/>
            <person name="Carlier A."/>
        </authorList>
    </citation>
    <scope>NUCLEOTIDE SEQUENCE</scope>
    <source>
        <strain evidence="15">LMG 31809</strain>
    </source>
</reference>
<evidence type="ECO:0000256" key="8">
    <source>
        <dbReference type="ARBA" id="ARBA00022801"/>
    </source>
</evidence>
<evidence type="ECO:0000313" key="15">
    <source>
        <dbReference type="EMBL" id="MDA5193487.1"/>
    </source>
</evidence>
<reference evidence="15" key="1">
    <citation type="submission" date="2022-08" db="EMBL/GenBank/DDBJ databases">
        <authorList>
            <person name="Vandamme P."/>
            <person name="Hettiarachchi A."/>
            <person name="Peeters C."/>
            <person name="Cnockaert M."/>
            <person name="Carlier A."/>
        </authorList>
    </citation>
    <scope>NUCLEOTIDE SEQUENCE</scope>
    <source>
        <strain evidence="15">LMG 31809</strain>
    </source>
</reference>
<keyword evidence="9" id="KW-0460">Magnesium</keyword>
<evidence type="ECO:0000256" key="12">
    <source>
        <dbReference type="ARBA" id="ARBA00048138"/>
    </source>
</evidence>
<evidence type="ECO:0000256" key="4">
    <source>
        <dbReference type="ARBA" id="ARBA00012640"/>
    </source>
</evidence>
<feature type="active site" description="Proton donor" evidence="14">
    <location>
        <position position="85"/>
    </location>
</feature>
<keyword evidence="16" id="KW-1185">Reference proteome</keyword>
<dbReference type="InterPro" id="IPR050582">
    <property type="entry name" value="HAD-like_SerB"/>
</dbReference>
<dbReference type="Pfam" id="PF12710">
    <property type="entry name" value="HAD"/>
    <property type="match status" value="1"/>
</dbReference>
<dbReference type="InterPro" id="IPR004469">
    <property type="entry name" value="PSP"/>
</dbReference>
<dbReference type="GO" id="GO:0005737">
    <property type="term" value="C:cytoplasm"/>
    <property type="evidence" value="ECO:0007669"/>
    <property type="project" value="TreeGrafter"/>
</dbReference>
<dbReference type="NCBIfam" id="TIGR00338">
    <property type="entry name" value="serB"/>
    <property type="match status" value="1"/>
</dbReference>
<dbReference type="SFLD" id="SFLDG01136">
    <property type="entry name" value="C1.6:_Phosphoserine_Phosphatas"/>
    <property type="match status" value="1"/>
</dbReference>
<comment type="pathway">
    <text evidence="2">Amino-acid biosynthesis; L-serine biosynthesis; L-serine from 3-phospho-D-glycerate: step 3/3.</text>
</comment>
<dbReference type="PANTHER" id="PTHR43344:SF2">
    <property type="entry name" value="PHOSPHOSERINE PHOSPHATASE"/>
    <property type="match status" value="1"/>
</dbReference>
<dbReference type="SUPFAM" id="SSF56784">
    <property type="entry name" value="HAD-like"/>
    <property type="match status" value="1"/>
</dbReference>
<evidence type="ECO:0000256" key="10">
    <source>
        <dbReference type="ARBA" id="ARBA00023299"/>
    </source>
</evidence>
<name>A0A9X3Z6U8_9PROT</name>
<evidence type="ECO:0000256" key="13">
    <source>
        <dbReference type="ARBA" id="ARBA00048523"/>
    </source>
</evidence>
<keyword evidence="7" id="KW-0479">Metal-binding</keyword>
<comment type="catalytic activity">
    <reaction evidence="13">
        <text>O-phospho-D-serine + H2O = D-serine + phosphate</text>
        <dbReference type="Rhea" id="RHEA:24873"/>
        <dbReference type="ChEBI" id="CHEBI:15377"/>
        <dbReference type="ChEBI" id="CHEBI:35247"/>
        <dbReference type="ChEBI" id="CHEBI:43474"/>
        <dbReference type="ChEBI" id="CHEBI:58680"/>
        <dbReference type="EC" id="3.1.3.3"/>
    </reaction>
</comment>
<evidence type="ECO:0000256" key="14">
    <source>
        <dbReference type="PIRSR" id="PIRSR604469-1"/>
    </source>
</evidence>
<keyword evidence="6" id="KW-0028">Amino-acid biosynthesis</keyword>
<keyword evidence="8 15" id="KW-0378">Hydrolase</keyword>
<organism evidence="15 16">
    <name type="scientific">Govanella unica</name>
    <dbReference type="NCBI Taxonomy" id="2975056"/>
    <lineage>
        <taxon>Bacteria</taxon>
        <taxon>Pseudomonadati</taxon>
        <taxon>Pseudomonadota</taxon>
        <taxon>Alphaproteobacteria</taxon>
        <taxon>Emcibacterales</taxon>
        <taxon>Govanellaceae</taxon>
        <taxon>Govanella</taxon>
    </lineage>
</organism>
<comment type="caution">
    <text evidence="15">The sequence shown here is derived from an EMBL/GenBank/DDBJ whole genome shotgun (WGS) entry which is preliminary data.</text>
</comment>
<evidence type="ECO:0000256" key="2">
    <source>
        <dbReference type="ARBA" id="ARBA00005135"/>
    </source>
</evidence>
<dbReference type="AlphaFoldDB" id="A0A9X3Z6U8"/>
<dbReference type="RefSeq" id="WP_274943189.1">
    <property type="nucleotide sequence ID" value="NZ_JANWOI010000002.1"/>
</dbReference>
<dbReference type="EMBL" id="JANWOI010000002">
    <property type="protein sequence ID" value="MDA5193487.1"/>
    <property type="molecule type" value="Genomic_DNA"/>
</dbReference>
<dbReference type="Proteomes" id="UP001141619">
    <property type="component" value="Unassembled WGS sequence"/>
</dbReference>
<dbReference type="SFLD" id="SFLDS00003">
    <property type="entry name" value="Haloacid_Dehalogenase"/>
    <property type="match status" value="1"/>
</dbReference>
<dbReference type="GO" id="GO:0006564">
    <property type="term" value="P:L-serine biosynthetic process"/>
    <property type="evidence" value="ECO:0007669"/>
    <property type="project" value="UniProtKB-KW"/>
</dbReference>
<evidence type="ECO:0000256" key="1">
    <source>
        <dbReference type="ARBA" id="ARBA00001946"/>
    </source>
</evidence>
<dbReference type="InterPro" id="IPR023214">
    <property type="entry name" value="HAD_sf"/>
</dbReference>